<dbReference type="InterPro" id="IPR029058">
    <property type="entry name" value="AB_hydrolase_fold"/>
</dbReference>
<protein>
    <submittedName>
        <fullName evidence="1">Alpha/beta hydrolase</fullName>
    </submittedName>
</protein>
<accession>A0ABW1WGG5</accession>
<gene>
    <name evidence="1" type="ORF">ACFP7A_08360</name>
</gene>
<keyword evidence="2" id="KW-1185">Reference proteome</keyword>
<dbReference type="GO" id="GO:0016787">
    <property type="term" value="F:hydrolase activity"/>
    <property type="evidence" value="ECO:0007669"/>
    <property type="project" value="UniProtKB-KW"/>
</dbReference>
<dbReference type="SUPFAM" id="SSF53474">
    <property type="entry name" value="alpha/beta-Hydrolases"/>
    <property type="match status" value="1"/>
</dbReference>
<dbReference type="EMBL" id="JBHSTQ010000007">
    <property type="protein sequence ID" value="MFC6386612.1"/>
    <property type="molecule type" value="Genomic_DNA"/>
</dbReference>
<dbReference type="Pfam" id="PF06028">
    <property type="entry name" value="DUF915"/>
    <property type="match status" value="1"/>
</dbReference>
<dbReference type="RefSeq" id="WP_253077048.1">
    <property type="nucleotide sequence ID" value="NZ_JAMXWN010000014.1"/>
</dbReference>
<dbReference type="Gene3D" id="3.40.50.1820">
    <property type="entry name" value="alpha/beta hydrolase"/>
    <property type="match status" value="1"/>
</dbReference>
<reference evidence="2" key="1">
    <citation type="journal article" date="2019" name="Int. J. Syst. Evol. Microbiol.">
        <title>The Global Catalogue of Microorganisms (GCM) 10K type strain sequencing project: providing services to taxonomists for standard genome sequencing and annotation.</title>
        <authorList>
            <consortium name="The Broad Institute Genomics Platform"/>
            <consortium name="The Broad Institute Genome Sequencing Center for Infectious Disease"/>
            <person name="Wu L."/>
            <person name="Ma J."/>
        </authorList>
    </citation>
    <scope>NUCLEOTIDE SEQUENCE [LARGE SCALE GENOMIC DNA]</scope>
    <source>
        <strain evidence="2">CCUG 42001</strain>
    </source>
</reference>
<evidence type="ECO:0000313" key="2">
    <source>
        <dbReference type="Proteomes" id="UP001596267"/>
    </source>
</evidence>
<name>A0ABW1WGG5_9BACL</name>
<sequence>MKRMFILVAAVVLVALAAYFVRDRDQEHKVRTSGSQPITSALHKDNVGKPMKQQIPTVFIHGWKGSERSFNTMFQRFNHHYIGPQRAMIIRVAPNGHIIVIGKITNQTMPLIQVIFVANHESFEKQAFWLKRVFRILKSDEGISRVNVVTHSMGGKAFTGYLEHIDHPNYYPSVDKFVAIAAPFDWINGPQNEADYTVQQLKRHSYLYQHRHRLPQDLKVLAIAGIMHNAQEGDGVVALRSAFFGRYFFNHAHYTEKIVYGAKAQHSELHENPQVDQLVAHYLWHINPK</sequence>
<organism evidence="1 2">
    <name type="scientific">Sporolactobacillus kofuensis</name>
    <dbReference type="NCBI Taxonomy" id="269672"/>
    <lineage>
        <taxon>Bacteria</taxon>
        <taxon>Bacillati</taxon>
        <taxon>Bacillota</taxon>
        <taxon>Bacilli</taxon>
        <taxon>Bacillales</taxon>
        <taxon>Sporolactobacillaceae</taxon>
        <taxon>Sporolactobacillus</taxon>
    </lineage>
</organism>
<dbReference type="Proteomes" id="UP001596267">
    <property type="component" value="Unassembled WGS sequence"/>
</dbReference>
<evidence type="ECO:0000313" key="1">
    <source>
        <dbReference type="EMBL" id="MFC6386612.1"/>
    </source>
</evidence>
<comment type="caution">
    <text evidence="1">The sequence shown here is derived from an EMBL/GenBank/DDBJ whole genome shotgun (WGS) entry which is preliminary data.</text>
</comment>
<proteinExistence type="predicted"/>
<keyword evidence="1" id="KW-0378">Hydrolase</keyword>
<dbReference type="InterPro" id="IPR010315">
    <property type="entry name" value="DUF915_hydro-like"/>
</dbReference>